<dbReference type="GO" id="GO:0006801">
    <property type="term" value="P:superoxide metabolic process"/>
    <property type="evidence" value="ECO:0007669"/>
    <property type="project" value="InterPro"/>
</dbReference>
<comment type="similarity">
    <text evidence="1">Belongs to the Cu-Zn superoxide dismutase family.</text>
</comment>
<dbReference type="EMBL" id="JAJSON010000007">
    <property type="protein sequence ID" value="MCG9970360.1"/>
    <property type="molecule type" value="Genomic_DNA"/>
</dbReference>
<dbReference type="InterPro" id="IPR036423">
    <property type="entry name" value="SOD-like_Cu/Zn_dom_sf"/>
</dbReference>
<dbReference type="PROSITE" id="PS51257">
    <property type="entry name" value="PROKAR_LIPOPROTEIN"/>
    <property type="match status" value="1"/>
</dbReference>
<dbReference type="GO" id="GO:0046872">
    <property type="term" value="F:metal ion binding"/>
    <property type="evidence" value="ECO:0007669"/>
    <property type="project" value="InterPro"/>
</dbReference>
<keyword evidence="2" id="KW-0732">Signal</keyword>
<name>A0A9X1UUM4_9FLAO</name>
<evidence type="ECO:0000256" key="1">
    <source>
        <dbReference type="ARBA" id="ARBA00010457"/>
    </source>
</evidence>
<keyword evidence="4" id="KW-1185">Reference proteome</keyword>
<gene>
    <name evidence="3" type="ORF">LU635_01830</name>
</gene>
<dbReference type="Proteomes" id="UP001139344">
    <property type="component" value="Unassembled WGS sequence"/>
</dbReference>
<dbReference type="AlphaFoldDB" id="A0A9X1UUM4"/>
<reference evidence="3" key="1">
    <citation type="submission" date="2021-12" db="EMBL/GenBank/DDBJ databases">
        <title>Description of Gramella crocea sp. nov., a new bacterium isolated from activated sludge.</title>
        <authorList>
            <person name="Zhang X."/>
        </authorList>
    </citation>
    <scope>NUCLEOTIDE SEQUENCE</scope>
    <source>
        <strain evidence="3">YB25</strain>
    </source>
</reference>
<dbReference type="Gene3D" id="2.60.40.200">
    <property type="entry name" value="Superoxide dismutase, copper/zinc binding domain"/>
    <property type="match status" value="1"/>
</dbReference>
<comment type="caution">
    <text evidence="3">The sequence shown here is derived from an EMBL/GenBank/DDBJ whole genome shotgun (WGS) entry which is preliminary data.</text>
</comment>
<feature type="signal peptide" evidence="2">
    <location>
        <begin position="1"/>
        <end position="19"/>
    </location>
</feature>
<feature type="chain" id="PRO_5040726691" evidence="2">
    <location>
        <begin position="20"/>
        <end position="215"/>
    </location>
</feature>
<organism evidence="3 4">
    <name type="scientific">Christiangramia crocea</name>
    <dbReference type="NCBI Taxonomy" id="2904124"/>
    <lineage>
        <taxon>Bacteria</taxon>
        <taxon>Pseudomonadati</taxon>
        <taxon>Bacteroidota</taxon>
        <taxon>Flavobacteriia</taxon>
        <taxon>Flavobacteriales</taxon>
        <taxon>Flavobacteriaceae</taxon>
        <taxon>Christiangramia</taxon>
    </lineage>
</organism>
<proteinExistence type="inferred from homology"/>
<protein>
    <submittedName>
        <fullName evidence="3">Superoxide dismutase family protein</fullName>
    </submittedName>
</protein>
<evidence type="ECO:0000256" key="2">
    <source>
        <dbReference type="SAM" id="SignalP"/>
    </source>
</evidence>
<accession>A0A9X1UUM4</accession>
<evidence type="ECO:0000313" key="4">
    <source>
        <dbReference type="Proteomes" id="UP001139344"/>
    </source>
</evidence>
<sequence length="215" mass="22686">MKTIKILNAVVLSSFLIFAAGCSKEEPVMEDPTVANAHIEPNELANNGAKAKMYTVEFGSLNNSGVSGTAELSLEGSTLTVSISATGLEPEMLHPQHIHGFVENKGNSTCPPASADKNGDGLVSVGEGAPFYGGIQLPLVMDTSDELSFPVADANGNINFTKTYEYSDGIDSDITPLQNRAIVLHGMSVITEDEEQYIITLPVACGQIKPNQGSN</sequence>
<dbReference type="RefSeq" id="WP_240095593.1">
    <property type="nucleotide sequence ID" value="NZ_JAJSON010000007.1"/>
</dbReference>
<evidence type="ECO:0000313" key="3">
    <source>
        <dbReference type="EMBL" id="MCG9970360.1"/>
    </source>
</evidence>
<dbReference type="SUPFAM" id="SSF49329">
    <property type="entry name" value="Cu,Zn superoxide dismutase-like"/>
    <property type="match status" value="1"/>
</dbReference>